<feature type="compositionally biased region" description="Basic and acidic residues" evidence="1">
    <location>
        <begin position="80"/>
        <end position="95"/>
    </location>
</feature>
<feature type="region of interest" description="Disordered" evidence="1">
    <location>
        <begin position="80"/>
        <end position="101"/>
    </location>
</feature>
<evidence type="ECO:0000313" key="3">
    <source>
        <dbReference type="Proteomes" id="UP000022141"/>
    </source>
</evidence>
<proteinExistence type="predicted"/>
<dbReference type="Pfam" id="PF06953">
    <property type="entry name" value="ArsD"/>
    <property type="match status" value="1"/>
</dbReference>
<dbReference type="GO" id="GO:0045892">
    <property type="term" value="P:negative regulation of DNA-templated transcription"/>
    <property type="evidence" value="ECO:0007669"/>
    <property type="project" value="InterPro"/>
</dbReference>
<sequence length="101" mass="10590">MANIQIFDPALCCSTGVCGVDIDQALVSFAADVDWAKQNGVQIERFNLARQQGRGGQDHAGSSNFGGACTARLARASGDIRPRRTSGRDAGEVHLKTTAGV</sequence>
<protein>
    <submittedName>
        <fullName evidence="2">Arsenical resistance operon trans-acting repressor ArsD</fullName>
    </submittedName>
</protein>
<dbReference type="eggNOG" id="ENOG5032RMG">
    <property type="taxonomic scope" value="Bacteria"/>
</dbReference>
<dbReference type="Gene3D" id="3.40.30.10">
    <property type="entry name" value="Glutaredoxin"/>
    <property type="match status" value="1"/>
</dbReference>
<evidence type="ECO:0000256" key="1">
    <source>
        <dbReference type="SAM" id="MobiDB-lite"/>
    </source>
</evidence>
<name>A0A011R7N5_ACCRE</name>
<organism evidence="2 3">
    <name type="scientific">Accumulibacter regalis</name>
    <dbReference type="NCBI Taxonomy" id="522306"/>
    <lineage>
        <taxon>Bacteria</taxon>
        <taxon>Pseudomonadati</taxon>
        <taxon>Pseudomonadota</taxon>
        <taxon>Betaproteobacteria</taxon>
        <taxon>Candidatus Accumulibacter</taxon>
    </lineage>
</organism>
<evidence type="ECO:0000313" key="2">
    <source>
        <dbReference type="EMBL" id="EXI87149.1"/>
    </source>
</evidence>
<gene>
    <name evidence="2" type="primary">arsD</name>
    <name evidence="2" type="ORF">AW11_02759</name>
</gene>
<dbReference type="GO" id="GO:0046685">
    <property type="term" value="P:response to arsenic-containing substance"/>
    <property type="evidence" value="ECO:0007669"/>
    <property type="project" value="InterPro"/>
</dbReference>
<dbReference type="InterPro" id="IPR010712">
    <property type="entry name" value="Arsenical-R_ArsD"/>
</dbReference>
<dbReference type="EMBL" id="JEMY01000037">
    <property type="protein sequence ID" value="EXI87149.1"/>
    <property type="molecule type" value="Genomic_DNA"/>
</dbReference>
<keyword evidence="3" id="KW-1185">Reference proteome</keyword>
<accession>A0A011R7N5</accession>
<reference evidence="2" key="1">
    <citation type="submission" date="2014-02" db="EMBL/GenBank/DDBJ databases">
        <title>Expanding our view of genomic diversity in Candidatus Accumulibacter clades.</title>
        <authorList>
            <person name="Skennerton C.T."/>
            <person name="Barr J.J."/>
            <person name="Slater F.R."/>
            <person name="Bond P.L."/>
            <person name="Tyson G.W."/>
        </authorList>
    </citation>
    <scope>NUCLEOTIDE SEQUENCE [LARGE SCALE GENOMIC DNA]</scope>
</reference>
<dbReference type="GO" id="GO:0003677">
    <property type="term" value="F:DNA binding"/>
    <property type="evidence" value="ECO:0007669"/>
    <property type="project" value="InterPro"/>
</dbReference>
<dbReference type="STRING" id="1454004.AW11_02759"/>
<dbReference type="AlphaFoldDB" id="A0A011R7N5"/>
<dbReference type="Proteomes" id="UP000022141">
    <property type="component" value="Unassembled WGS sequence"/>
</dbReference>
<comment type="caution">
    <text evidence="2">The sequence shown here is derived from an EMBL/GenBank/DDBJ whole genome shotgun (WGS) entry which is preliminary data.</text>
</comment>